<comment type="caution">
    <text evidence="2">The sequence shown here is derived from an EMBL/GenBank/DDBJ whole genome shotgun (WGS) entry which is preliminary data.</text>
</comment>
<gene>
    <name evidence="2" type="ORF">Ahy_B05g079426</name>
</gene>
<protein>
    <submittedName>
        <fullName evidence="2">Uncharacterized protein</fullName>
    </submittedName>
</protein>
<keyword evidence="3" id="KW-1185">Reference proteome</keyword>
<evidence type="ECO:0000313" key="3">
    <source>
        <dbReference type="Proteomes" id="UP000289738"/>
    </source>
</evidence>
<dbReference type="EMBL" id="SDMP01000015">
    <property type="protein sequence ID" value="RYR10939.1"/>
    <property type="molecule type" value="Genomic_DNA"/>
</dbReference>
<accession>A0A444Z9T4</accession>
<dbReference type="AlphaFoldDB" id="A0A444Z9T4"/>
<organism evidence="2 3">
    <name type="scientific">Arachis hypogaea</name>
    <name type="common">Peanut</name>
    <dbReference type="NCBI Taxonomy" id="3818"/>
    <lineage>
        <taxon>Eukaryota</taxon>
        <taxon>Viridiplantae</taxon>
        <taxon>Streptophyta</taxon>
        <taxon>Embryophyta</taxon>
        <taxon>Tracheophyta</taxon>
        <taxon>Spermatophyta</taxon>
        <taxon>Magnoliopsida</taxon>
        <taxon>eudicotyledons</taxon>
        <taxon>Gunneridae</taxon>
        <taxon>Pentapetalae</taxon>
        <taxon>rosids</taxon>
        <taxon>fabids</taxon>
        <taxon>Fabales</taxon>
        <taxon>Fabaceae</taxon>
        <taxon>Papilionoideae</taxon>
        <taxon>50 kb inversion clade</taxon>
        <taxon>dalbergioids sensu lato</taxon>
        <taxon>Dalbergieae</taxon>
        <taxon>Pterocarpus clade</taxon>
        <taxon>Arachis</taxon>
    </lineage>
</organism>
<feature type="region of interest" description="Disordered" evidence="1">
    <location>
        <begin position="71"/>
        <end position="127"/>
    </location>
</feature>
<name>A0A444Z9T4_ARAHY</name>
<sequence length="127" mass="13753">MKRVEKLFYKILIFVAHDGVKYDFFVIDSNKDLQVRTHELFDKLGDVVCSDNQPFGELAIEIADTPVIVPISGEGGAPDGVEDALREDDDDDDDDDDVDPATIANDRNDDIAGSFSVGDGGASSSKT</sequence>
<evidence type="ECO:0000256" key="1">
    <source>
        <dbReference type="SAM" id="MobiDB-lite"/>
    </source>
</evidence>
<dbReference type="Proteomes" id="UP000289738">
    <property type="component" value="Chromosome B05"/>
</dbReference>
<feature type="compositionally biased region" description="Acidic residues" evidence="1">
    <location>
        <begin position="80"/>
        <end position="99"/>
    </location>
</feature>
<reference evidence="2 3" key="1">
    <citation type="submission" date="2019-01" db="EMBL/GenBank/DDBJ databases">
        <title>Sequencing of cultivated peanut Arachis hypogaea provides insights into genome evolution and oil improvement.</title>
        <authorList>
            <person name="Chen X."/>
        </authorList>
    </citation>
    <scope>NUCLEOTIDE SEQUENCE [LARGE SCALE GENOMIC DNA]</scope>
    <source>
        <strain evidence="3">cv. Fuhuasheng</strain>
        <tissue evidence="2">Leaves</tissue>
    </source>
</reference>
<evidence type="ECO:0000313" key="2">
    <source>
        <dbReference type="EMBL" id="RYR10939.1"/>
    </source>
</evidence>
<proteinExistence type="predicted"/>